<sequence>MKSMNKYLKIITYYWDVFTFTTGKFFILPIFLFSMLKMAWVLWKQKLKLRTAPIGQVILIHYNPETIQSPELLAPIIEESIFKPFRLLHNVDPIVLILPLGMTLQSGTIQGLLRSLNADQRAEIQRQLYQFRNKIEVVPG</sequence>
<comment type="caution">
    <text evidence="1">The sequence shown here is derived from an EMBL/GenBank/DDBJ whole genome shotgun (WGS) entry which is preliminary data.</text>
</comment>
<gene>
    <name evidence="1" type="ORF">EHO57_13815</name>
</gene>
<name>A0A5R2AT38_9LEPT</name>
<evidence type="ECO:0000313" key="1">
    <source>
        <dbReference type="EMBL" id="TGJ99834.1"/>
    </source>
</evidence>
<accession>A0A5R2AT38</accession>
<protein>
    <submittedName>
        <fullName evidence="1">Uncharacterized protein</fullName>
    </submittedName>
</protein>
<proteinExistence type="predicted"/>
<organism evidence="1 2">
    <name type="scientific">Leptospira langatensis</name>
    <dbReference type="NCBI Taxonomy" id="2484983"/>
    <lineage>
        <taxon>Bacteria</taxon>
        <taxon>Pseudomonadati</taxon>
        <taxon>Spirochaetota</taxon>
        <taxon>Spirochaetia</taxon>
        <taxon>Leptospirales</taxon>
        <taxon>Leptospiraceae</taxon>
        <taxon>Leptospira</taxon>
    </lineage>
</organism>
<dbReference type="Proteomes" id="UP000297946">
    <property type="component" value="Unassembled WGS sequence"/>
</dbReference>
<evidence type="ECO:0000313" key="2">
    <source>
        <dbReference type="Proteomes" id="UP000297946"/>
    </source>
</evidence>
<reference evidence="1 2" key="1">
    <citation type="journal article" date="2019" name="PLoS Negl. Trop. Dis.">
        <title>Revisiting the worldwide diversity of Leptospira species in the environment.</title>
        <authorList>
            <person name="Vincent A.T."/>
            <person name="Schiettekatte O."/>
            <person name="Bourhy P."/>
            <person name="Veyrier F.J."/>
            <person name="Picardeau M."/>
        </authorList>
    </citation>
    <scope>NUCLEOTIDE SEQUENCE [LARGE SCALE GENOMIC DNA]</scope>
    <source>
        <strain evidence="1 2">SSW18</strain>
    </source>
</reference>
<dbReference type="AlphaFoldDB" id="A0A5R2AT38"/>
<dbReference type="RefSeq" id="WP_135698341.1">
    <property type="nucleotide sequence ID" value="NZ_RQER01000008.1"/>
</dbReference>
<dbReference type="EMBL" id="RQER01000008">
    <property type="protein sequence ID" value="TGJ99834.1"/>
    <property type="molecule type" value="Genomic_DNA"/>
</dbReference>